<evidence type="ECO:0000256" key="3">
    <source>
        <dbReference type="ARBA" id="ARBA00022801"/>
    </source>
</evidence>
<feature type="active site" description="Charge relay system" evidence="5">
    <location>
        <position position="369"/>
    </location>
</feature>
<dbReference type="InterPro" id="IPR026444">
    <property type="entry name" value="Secre_tail"/>
</dbReference>
<dbReference type="InterPro" id="IPR015500">
    <property type="entry name" value="Peptidase_S8_subtilisin-rel"/>
</dbReference>
<dbReference type="NCBIfam" id="TIGR04183">
    <property type="entry name" value="Por_Secre_tail"/>
    <property type="match status" value="1"/>
</dbReference>
<dbReference type="PRINTS" id="PR00723">
    <property type="entry name" value="SUBTILISIN"/>
</dbReference>
<keyword evidence="3 5" id="KW-0378">Hydrolase</keyword>
<sequence length="1401" mass="156821">MKYILPLLLSIFIIQQGVAQEYVPGVLVVKLKEDSKSRKPFSNALNIDDLEENKSVKNLKSFSSKSNSRRNRSIGKSSLDNLFKIEINDAIDEKQYINYLKSFDNVKYVEKYPNVKPLYVPNDPEAQFGQAQFHLAQINIYDAWNTSQGNEDVVIGIIDTGADLDHEDLNANLYLNAADPIDGVDNDGDGYIDNYYGWDFADEDNSPESDGSTHGTGVTGIAAAATDNNTGIAGVGFKTKFMPIKIFQTQNNFSRNSFEAIIYAADQGCDVINLSWGSSGRYSQFAQDIINYAVLEKDVVVVAAAGNTNAELDFFPASYDNVLSVGYVNSDDSRNENATFSDFIDIVAPGVGIYTTENGDTYGTDSGSSYAAPMVAGAAALLRSVFPEWNALQVMEQLRVTSDDIYDVGSNRDYLYQFGKGRLNVFKALADFSSPSIRISDVSYTNGLEEAAYFGDTLSIQVEFTNYLESTESINVSLTTSSPYVEILQGEYRIDSLGNNQSVINTNQPFKVILSEDLPEDEALNFRILFEGEFYNDYQSFQIQSSPKIQLFTFNNWKFGLNATGNFGRSQENPFNEFAVYYNNKRVIDNAGVILYAGLDSLRRNSVISPTNFIYAEDFESFQSLKRYNDQTADLDVRSVFNEKDDVSNPLGIYIRQRFLAWNDSPDILIHQFKIENRSVNIYDSLYFTLFTDYAIDEKINNSVAYDSALQLSYAYDEAQSEYVGLAILSKYDSVFYAFDMDNFNGHTIDLENDSLKQSTIQYALVNSFSKLAAGQNSGGNNVGALHGALYPQFKDSSSINLSFAILRADNLDKLKALVSTAKEKDSISYTNPPFGRQVLICEGDSPVISAPDQSQYNIYTSSSSSSPIYSGDNFAPGQINQDTTFYYVELDSMGIESIRKRLVISIQRPIANFTLPSEPILIDPDKANSVIFSDSSELATSWNWEFSNGITSSRRNPSIIFDSEGSYSAQLIITSQIGCKDTLSKTFEVFERLPKPNIGKLEVCKNSDLLISDPDLTEITIYSDSLLQNQIFKGSEFIIESIQKDTLFYVRNEKGDYYSTVEEVEVQIVPLHAKMNVSLNLQAETVNMQGYAVQNSPLATNYYWLIGADTVSTEEELYFDLLALKNFPLKLITVSQSNCIDSVVFNPDQSPVPTFDDYYLCQSEAVVINSNNSNEVYYFRDSTMTEIIGRGDNVSLDSISDNMSIYAVNVSNYKPSEPVEVPVFVSDLSAEFSVSLDTINLAFDQEINLISEFDQASEWQWKLDGNSIGSTQELIHTLTEPGVFILELSVKDTLGCSDLRRKQLVVFDDPLLGNKNELKSYFSIYPNPANKFVHLTGRDQFEFDEYSIIDQSGKEVLKSNNTKPFLQTEIIDVSELEQGAYYLIIRRGKLEASFLFVIKR</sequence>
<dbReference type="InterPro" id="IPR022398">
    <property type="entry name" value="Peptidase_S8_His-AS"/>
</dbReference>
<dbReference type="PANTHER" id="PTHR43806">
    <property type="entry name" value="PEPTIDASE S8"/>
    <property type="match status" value="1"/>
</dbReference>
<feature type="active site" description="Charge relay system" evidence="5">
    <location>
        <position position="159"/>
    </location>
</feature>
<evidence type="ECO:0000259" key="6">
    <source>
        <dbReference type="PROSITE" id="PS50093"/>
    </source>
</evidence>
<dbReference type="PROSITE" id="PS50093">
    <property type="entry name" value="PKD"/>
    <property type="match status" value="1"/>
</dbReference>
<dbReference type="Pfam" id="PF00082">
    <property type="entry name" value="Peptidase_S8"/>
    <property type="match status" value="1"/>
</dbReference>
<dbReference type="PANTHER" id="PTHR43806:SF11">
    <property type="entry name" value="CEREVISIN-RELATED"/>
    <property type="match status" value="1"/>
</dbReference>
<dbReference type="InterPro" id="IPR050131">
    <property type="entry name" value="Peptidase_S8_subtilisin-like"/>
</dbReference>
<dbReference type="Gene3D" id="2.60.40.10">
    <property type="entry name" value="Immunoglobulins"/>
    <property type="match status" value="2"/>
</dbReference>
<comment type="similarity">
    <text evidence="1 5">Belongs to the peptidase S8 family.</text>
</comment>
<evidence type="ECO:0000313" key="7">
    <source>
        <dbReference type="EMBL" id="WNB16819.1"/>
    </source>
</evidence>
<dbReference type="PROSITE" id="PS00137">
    <property type="entry name" value="SUBTILASE_HIS"/>
    <property type="match status" value="1"/>
</dbReference>
<proteinExistence type="inferred from homology"/>
<organism evidence="7">
    <name type="scientific">Marivirga arenosa</name>
    <dbReference type="NCBI Taxonomy" id="3059076"/>
    <lineage>
        <taxon>Bacteria</taxon>
        <taxon>Pseudomonadati</taxon>
        <taxon>Bacteroidota</taxon>
        <taxon>Cytophagia</taxon>
        <taxon>Cytophagales</taxon>
        <taxon>Marivirgaceae</taxon>
        <taxon>Marivirga</taxon>
    </lineage>
</organism>
<evidence type="ECO:0000256" key="5">
    <source>
        <dbReference type="PROSITE-ProRule" id="PRU01240"/>
    </source>
</evidence>
<dbReference type="CDD" id="cd00146">
    <property type="entry name" value="PKD"/>
    <property type="match status" value="1"/>
</dbReference>
<dbReference type="EMBL" id="CP129968">
    <property type="protein sequence ID" value="WNB16819.1"/>
    <property type="molecule type" value="Genomic_DNA"/>
</dbReference>
<dbReference type="SUPFAM" id="SSF49299">
    <property type="entry name" value="PKD domain"/>
    <property type="match status" value="2"/>
</dbReference>
<dbReference type="InterPro" id="IPR000209">
    <property type="entry name" value="Peptidase_S8/S53_dom"/>
</dbReference>
<dbReference type="Gene3D" id="3.40.50.200">
    <property type="entry name" value="Peptidase S8/S53 domain"/>
    <property type="match status" value="1"/>
</dbReference>
<dbReference type="InterPro" id="IPR013783">
    <property type="entry name" value="Ig-like_fold"/>
</dbReference>
<dbReference type="Pfam" id="PF18962">
    <property type="entry name" value="Por_Secre_tail"/>
    <property type="match status" value="1"/>
</dbReference>
<dbReference type="SMART" id="SM00089">
    <property type="entry name" value="PKD"/>
    <property type="match status" value="2"/>
</dbReference>
<keyword evidence="4 5" id="KW-0720">Serine protease</keyword>
<dbReference type="InterPro" id="IPR022409">
    <property type="entry name" value="PKD/Chitinase_dom"/>
</dbReference>
<name>A0AA51X520_9BACT</name>
<dbReference type="GO" id="GO:0004252">
    <property type="term" value="F:serine-type endopeptidase activity"/>
    <property type="evidence" value="ECO:0007669"/>
    <property type="project" value="UniProtKB-UniRule"/>
</dbReference>
<gene>
    <name evidence="7" type="ORF">QYS47_31865</name>
</gene>
<dbReference type="InterPro" id="IPR035986">
    <property type="entry name" value="PKD_dom_sf"/>
</dbReference>
<evidence type="ECO:0000256" key="4">
    <source>
        <dbReference type="ARBA" id="ARBA00022825"/>
    </source>
</evidence>
<feature type="domain" description="PKD" evidence="6">
    <location>
        <begin position="941"/>
        <end position="990"/>
    </location>
</feature>
<evidence type="ECO:0000256" key="1">
    <source>
        <dbReference type="ARBA" id="ARBA00011073"/>
    </source>
</evidence>
<evidence type="ECO:0000256" key="2">
    <source>
        <dbReference type="ARBA" id="ARBA00022670"/>
    </source>
</evidence>
<dbReference type="RefSeq" id="WP_322345696.1">
    <property type="nucleotide sequence ID" value="NZ_CP129968.2"/>
</dbReference>
<dbReference type="InterPro" id="IPR036852">
    <property type="entry name" value="Peptidase_S8/S53_dom_sf"/>
</dbReference>
<keyword evidence="2 5" id="KW-0645">Protease</keyword>
<protein>
    <submittedName>
        <fullName evidence="7">S8 family serine peptidase</fullName>
    </submittedName>
</protein>
<dbReference type="InterPro" id="IPR000601">
    <property type="entry name" value="PKD_dom"/>
</dbReference>
<dbReference type="PROSITE" id="PS51892">
    <property type="entry name" value="SUBTILASE"/>
    <property type="match status" value="1"/>
</dbReference>
<dbReference type="KEGG" id="marp:QYS47_31865"/>
<dbReference type="Pfam" id="PF18911">
    <property type="entry name" value="PKD_4"/>
    <property type="match status" value="1"/>
</dbReference>
<dbReference type="SUPFAM" id="SSF52743">
    <property type="entry name" value="Subtilisin-like"/>
    <property type="match status" value="1"/>
</dbReference>
<reference evidence="7" key="1">
    <citation type="submission" date="2023-08" db="EMBL/GenBank/DDBJ databases">
        <title>Comparative genomics and taxonomic characterization of three novel marine species of genus Marivirga.</title>
        <authorList>
            <person name="Muhammad N."/>
            <person name="Kim S.-G."/>
        </authorList>
    </citation>
    <scope>NUCLEOTIDE SEQUENCE</scope>
    <source>
        <strain evidence="7">BKB1-2</strain>
    </source>
</reference>
<feature type="active site" description="Charge relay system" evidence="5">
    <location>
        <position position="214"/>
    </location>
</feature>
<dbReference type="Proteomes" id="UP001232019">
    <property type="component" value="Chromosome"/>
</dbReference>
<accession>A0AA51X520</accession>
<dbReference type="GO" id="GO:0006508">
    <property type="term" value="P:proteolysis"/>
    <property type="evidence" value="ECO:0007669"/>
    <property type="project" value="UniProtKB-KW"/>
</dbReference>